<protein>
    <submittedName>
        <fullName evidence="1">Uncharacterized protein</fullName>
    </submittedName>
</protein>
<organism evidence="1">
    <name type="scientific">Lactobacillus helveticus CIRM-BIA 104</name>
    <dbReference type="NCBI Taxonomy" id="1226333"/>
    <lineage>
        <taxon>Bacteria</taxon>
        <taxon>Bacillati</taxon>
        <taxon>Bacillota</taxon>
        <taxon>Bacilli</taxon>
        <taxon>Lactobacillales</taxon>
        <taxon>Lactobacillaceae</taxon>
        <taxon>Lactobacillus</taxon>
    </lineage>
</organism>
<gene>
    <name evidence="1" type="ORF">LHCIRMBIA104_02313</name>
</gene>
<dbReference type="EMBL" id="CBUL010000066">
    <property type="protein sequence ID" value="CDI60217.1"/>
    <property type="molecule type" value="Genomic_DNA"/>
</dbReference>
<sequence>MFNKYLQSSFPYTLFTSDDLERMEYLRGIYSTIVLTDIVTRLEVHDVPVLERVIRTLFSDIGSPISIKKLPILYKVIITRQITKRLIVT</sequence>
<name>U6F8E0_LACHE</name>
<proteinExistence type="predicted"/>
<dbReference type="AlphaFoldDB" id="U6F8E0"/>
<comment type="caution">
    <text evidence="1">The sequence shown here is derived from an EMBL/GenBank/DDBJ whole genome shotgun (WGS) entry which is preliminary data.</text>
</comment>
<reference evidence="1" key="1">
    <citation type="submission" date="2013-09" db="EMBL/GenBank/DDBJ databases">
        <title>Draft Genome Sequence of five Lactobacillus helveticus strains CIRM-BIA 101T, 103, 104, 951 and 953 isolated from milk product.</title>
        <authorList>
            <person name="Valence F."/>
            <person name="Chuat V."/>
            <person name="Ma L."/>
            <person name="Creno S."/>
            <person name="Falentin H."/>
            <person name="Lortal S."/>
            <person name="Bizet C."/>
            <person name="Clermont D."/>
            <person name="Loux V."/>
            <person name="Bouchier C."/>
            <person name="Cousin S."/>
        </authorList>
    </citation>
    <scope>NUCLEOTIDE SEQUENCE [LARGE SCALE GENOMIC DNA]</scope>
    <source>
        <strain evidence="1">CIRM-BIA 104</strain>
    </source>
</reference>
<dbReference type="Proteomes" id="UP000017247">
    <property type="component" value="Unassembled WGS sequence"/>
</dbReference>
<dbReference type="HOGENOM" id="CLU_2450831_0_0_9"/>
<evidence type="ECO:0000313" key="1">
    <source>
        <dbReference type="EMBL" id="CDI60217.1"/>
    </source>
</evidence>
<accession>U6F8E0</accession>